<dbReference type="EMBL" id="JAHCDA010000006">
    <property type="protein sequence ID" value="MBS7813774.1"/>
    <property type="molecule type" value="Genomic_DNA"/>
</dbReference>
<dbReference type="InterPro" id="IPR051612">
    <property type="entry name" value="Teichoic_Acid_Biosynth"/>
</dbReference>
<dbReference type="Pfam" id="PF04464">
    <property type="entry name" value="Glyphos_transf"/>
    <property type="match status" value="1"/>
</dbReference>
<dbReference type="Gene3D" id="3.40.50.12580">
    <property type="match status" value="1"/>
</dbReference>
<dbReference type="Proteomes" id="UP000766336">
    <property type="component" value="Unassembled WGS sequence"/>
</dbReference>
<evidence type="ECO:0000313" key="1">
    <source>
        <dbReference type="EMBL" id="MBS7813774.1"/>
    </source>
</evidence>
<proteinExistence type="predicted"/>
<evidence type="ECO:0000313" key="2">
    <source>
        <dbReference type="Proteomes" id="UP000766336"/>
    </source>
</evidence>
<dbReference type="PANTHER" id="PTHR37316:SF3">
    <property type="entry name" value="TEICHOIC ACID GLYCEROL-PHOSPHATE TRANSFERASE"/>
    <property type="match status" value="1"/>
</dbReference>
<organism evidence="1 2">
    <name type="scientific">Roseococcus pinisoli</name>
    <dbReference type="NCBI Taxonomy" id="2835040"/>
    <lineage>
        <taxon>Bacteria</taxon>
        <taxon>Pseudomonadati</taxon>
        <taxon>Pseudomonadota</taxon>
        <taxon>Alphaproteobacteria</taxon>
        <taxon>Acetobacterales</taxon>
        <taxon>Roseomonadaceae</taxon>
        <taxon>Roseococcus</taxon>
    </lineage>
</organism>
<sequence>MSTDEVNSVTSDQEKVANFSSIPSKAGADLGSVGDTHFIFDIEHVPNAVKFYVVTAAKNAVPARILRRGKTSSSDCFTRIIARDKQTSIYTWQIDTASLTEPCRFFCRRDGHWVRLLQPYHANLTLPEGFGFSAHHLYLTYGFAPPDHPVPKMRAFIRTAAADDQKLSIQGALISNIPIEAFKFVIRKFRDEAHSWEASSTANLAHRVWGVHVDCYRAYRSEMAYKFDISIDLSWKNLPNSIYSLMIHVDDLVSGLFKYNSAFSKKNNLFDVGGSTVYIYVDSNAKNLRFDKYSFGSEKWAGLIDIAASNIQAEAVCLIGEYTNSARDNGLHLFQHLRERERIKTLYVIEKDSDISGEGVLDFGSYEHIRQALEAKVVAFTHHPHYVLPRLAEALRRHRPAKTLFLQHGVTALKNSMDAYHVNRGRFDLFNVCSQNEKRFIASACGYDYDAITVSGFPRLDKLYRESRAHNGQSDNILIFPTWRRSLDKKSASEFALTGFFKSWVALCDTARRETKILNGKLIFVSHPIISKHKDMFRAHVDDIVSVDDIQSLLTQCAFLVTDYSSIAFDAVFAGRPVYFYTFDAEEFRFKQDAFIDVDNDLPGFRSNLPDAIVDDIKRNWKNRGRIHSKYSGKIELFFDHVDDRNCLRIEKAIESLIGLPLKSGLP</sequence>
<dbReference type="InterPro" id="IPR043148">
    <property type="entry name" value="TagF_C"/>
</dbReference>
<accession>A0ABS5QJF7</accession>
<dbReference type="RefSeq" id="WP_213672477.1">
    <property type="nucleotide sequence ID" value="NZ_JAHCDA010000006.1"/>
</dbReference>
<name>A0ABS5QJF7_9PROT</name>
<protein>
    <submittedName>
        <fullName evidence="1">CDP-glycerol glycerophosphotransferase family protein</fullName>
    </submittedName>
</protein>
<dbReference type="SUPFAM" id="SSF53756">
    <property type="entry name" value="UDP-Glycosyltransferase/glycogen phosphorylase"/>
    <property type="match status" value="1"/>
</dbReference>
<dbReference type="PANTHER" id="PTHR37316">
    <property type="entry name" value="TEICHOIC ACID GLYCEROL-PHOSPHATE PRIMASE"/>
    <property type="match status" value="1"/>
</dbReference>
<dbReference type="InterPro" id="IPR007554">
    <property type="entry name" value="Glycerophosphate_synth"/>
</dbReference>
<reference evidence="1 2" key="1">
    <citation type="submission" date="2021-05" db="EMBL/GenBank/DDBJ databases">
        <title>Roseococcus sp. XZZS9, whole genome shotgun sequencing project.</title>
        <authorList>
            <person name="Zhao G."/>
            <person name="Shen L."/>
        </authorList>
    </citation>
    <scope>NUCLEOTIDE SEQUENCE [LARGE SCALE GENOMIC DNA]</scope>
    <source>
        <strain evidence="1 2">XZZS9</strain>
    </source>
</reference>
<gene>
    <name evidence="1" type="ORF">KHU32_22750</name>
</gene>
<keyword evidence="2" id="KW-1185">Reference proteome</keyword>
<comment type="caution">
    <text evidence="1">The sequence shown here is derived from an EMBL/GenBank/DDBJ whole genome shotgun (WGS) entry which is preliminary data.</text>
</comment>